<feature type="transmembrane region" description="Helical" evidence="7">
    <location>
        <begin position="187"/>
        <end position="207"/>
    </location>
</feature>
<reference evidence="9 10" key="1">
    <citation type="journal article" date="2015" name="Fungal Genet. Biol.">
        <title>Evolution of novel wood decay mechanisms in Agaricales revealed by the genome sequences of Fistulina hepatica and Cylindrobasidium torrendii.</title>
        <authorList>
            <person name="Floudas D."/>
            <person name="Held B.W."/>
            <person name="Riley R."/>
            <person name="Nagy L.G."/>
            <person name="Koehler G."/>
            <person name="Ransdell A.S."/>
            <person name="Younus H."/>
            <person name="Chow J."/>
            <person name="Chiniquy J."/>
            <person name="Lipzen A."/>
            <person name="Tritt A."/>
            <person name="Sun H."/>
            <person name="Haridas S."/>
            <person name="LaButti K."/>
            <person name="Ohm R.A."/>
            <person name="Kues U."/>
            <person name="Blanchette R.A."/>
            <person name="Grigoriev I.V."/>
            <person name="Minto R.E."/>
            <person name="Hibbett D.S."/>
        </authorList>
    </citation>
    <scope>NUCLEOTIDE SEQUENCE [LARGE SCALE GENOMIC DNA]</scope>
    <source>
        <strain evidence="9 10">FP15055 ss-10</strain>
    </source>
</reference>
<feature type="transmembrane region" description="Helical" evidence="7">
    <location>
        <begin position="366"/>
        <end position="383"/>
    </location>
</feature>
<feature type="transmembrane region" description="Helical" evidence="7">
    <location>
        <begin position="258"/>
        <end position="277"/>
    </location>
</feature>
<evidence type="ECO:0000256" key="7">
    <source>
        <dbReference type="SAM" id="Phobius"/>
    </source>
</evidence>
<feature type="domain" description="Major facilitator superfamily (MFS) profile" evidence="8">
    <location>
        <begin position="36"/>
        <end position="529"/>
    </location>
</feature>
<dbReference type="InterPro" id="IPR011701">
    <property type="entry name" value="MFS"/>
</dbReference>
<dbReference type="PANTHER" id="PTHR23501:SF191">
    <property type="entry name" value="VACUOLAR BASIC AMINO ACID TRANSPORTER 4"/>
    <property type="match status" value="1"/>
</dbReference>
<feature type="region of interest" description="Disordered" evidence="6">
    <location>
        <begin position="1"/>
        <end position="24"/>
    </location>
</feature>
<organism evidence="9 10">
    <name type="scientific">Cylindrobasidium torrendii FP15055 ss-10</name>
    <dbReference type="NCBI Taxonomy" id="1314674"/>
    <lineage>
        <taxon>Eukaryota</taxon>
        <taxon>Fungi</taxon>
        <taxon>Dikarya</taxon>
        <taxon>Basidiomycota</taxon>
        <taxon>Agaricomycotina</taxon>
        <taxon>Agaricomycetes</taxon>
        <taxon>Agaricomycetidae</taxon>
        <taxon>Agaricales</taxon>
        <taxon>Marasmiineae</taxon>
        <taxon>Physalacriaceae</taxon>
        <taxon>Cylindrobasidium</taxon>
    </lineage>
</organism>
<dbReference type="GO" id="GO:0015174">
    <property type="term" value="F:basic amino acid transmembrane transporter activity"/>
    <property type="evidence" value="ECO:0007669"/>
    <property type="project" value="TreeGrafter"/>
</dbReference>
<dbReference type="EMBL" id="KN880504">
    <property type="protein sequence ID" value="KIY68361.1"/>
    <property type="molecule type" value="Genomic_DNA"/>
</dbReference>
<evidence type="ECO:0000256" key="6">
    <source>
        <dbReference type="SAM" id="MobiDB-lite"/>
    </source>
</evidence>
<evidence type="ECO:0000313" key="10">
    <source>
        <dbReference type="Proteomes" id="UP000054007"/>
    </source>
</evidence>
<evidence type="ECO:0000256" key="5">
    <source>
        <dbReference type="ARBA" id="ARBA00023136"/>
    </source>
</evidence>
<feature type="transmembrane region" description="Helical" evidence="7">
    <location>
        <begin position="228"/>
        <end position="246"/>
    </location>
</feature>
<gene>
    <name evidence="9" type="ORF">CYLTODRAFT_453615</name>
</gene>
<dbReference type="Proteomes" id="UP000054007">
    <property type="component" value="Unassembled WGS sequence"/>
</dbReference>
<feature type="transmembrane region" description="Helical" evidence="7">
    <location>
        <begin position="70"/>
        <end position="89"/>
    </location>
</feature>
<dbReference type="PANTHER" id="PTHR23501">
    <property type="entry name" value="MAJOR FACILITATOR SUPERFAMILY"/>
    <property type="match status" value="1"/>
</dbReference>
<dbReference type="GO" id="GO:0012505">
    <property type="term" value="C:endomembrane system"/>
    <property type="evidence" value="ECO:0007669"/>
    <property type="project" value="UniProtKB-SubCell"/>
</dbReference>
<dbReference type="SUPFAM" id="SSF103473">
    <property type="entry name" value="MFS general substrate transporter"/>
    <property type="match status" value="1"/>
</dbReference>
<feature type="region of interest" description="Disordered" evidence="6">
    <location>
        <begin position="529"/>
        <end position="557"/>
    </location>
</feature>
<feature type="transmembrane region" description="Helical" evidence="7">
    <location>
        <begin position="101"/>
        <end position="120"/>
    </location>
</feature>
<feature type="transmembrane region" description="Helical" evidence="7">
    <location>
        <begin position="395"/>
        <end position="419"/>
    </location>
</feature>
<dbReference type="GO" id="GO:0000329">
    <property type="term" value="C:fungal-type vacuole membrane"/>
    <property type="evidence" value="ECO:0007669"/>
    <property type="project" value="TreeGrafter"/>
</dbReference>
<evidence type="ECO:0000313" key="9">
    <source>
        <dbReference type="EMBL" id="KIY68361.1"/>
    </source>
</evidence>
<dbReference type="STRING" id="1314674.A0A0D7BFG2"/>
<keyword evidence="5 7" id="KW-0472">Membrane</keyword>
<feature type="transmembrane region" description="Helical" evidence="7">
    <location>
        <begin position="334"/>
        <end position="354"/>
    </location>
</feature>
<evidence type="ECO:0000256" key="1">
    <source>
        <dbReference type="ARBA" id="ARBA00004127"/>
    </source>
</evidence>
<dbReference type="AlphaFoldDB" id="A0A0D7BFG2"/>
<dbReference type="Pfam" id="PF07690">
    <property type="entry name" value="MFS_1"/>
    <property type="match status" value="1"/>
</dbReference>
<keyword evidence="3 7" id="KW-0812">Transmembrane</keyword>
<evidence type="ECO:0000259" key="8">
    <source>
        <dbReference type="PROSITE" id="PS50850"/>
    </source>
</evidence>
<dbReference type="InterPro" id="IPR020846">
    <property type="entry name" value="MFS_dom"/>
</dbReference>
<accession>A0A0D7BFG2</accession>
<feature type="transmembrane region" description="Helical" evidence="7">
    <location>
        <begin position="36"/>
        <end position="58"/>
    </location>
</feature>
<dbReference type="OrthoDB" id="3437016at2759"/>
<comment type="subcellular location">
    <subcellularLocation>
        <location evidence="1">Endomembrane system</location>
        <topology evidence="1">Multi-pass membrane protein</topology>
    </subcellularLocation>
</comment>
<dbReference type="PROSITE" id="PS50850">
    <property type="entry name" value="MFS"/>
    <property type="match status" value="1"/>
</dbReference>
<evidence type="ECO:0000256" key="2">
    <source>
        <dbReference type="ARBA" id="ARBA00022448"/>
    </source>
</evidence>
<evidence type="ECO:0000256" key="3">
    <source>
        <dbReference type="ARBA" id="ARBA00022692"/>
    </source>
</evidence>
<keyword evidence="4 7" id="KW-1133">Transmembrane helix</keyword>
<evidence type="ECO:0000256" key="4">
    <source>
        <dbReference type="ARBA" id="ARBA00022989"/>
    </source>
</evidence>
<proteinExistence type="predicted"/>
<protein>
    <submittedName>
        <fullName evidence="9">Vacuolar amino acid permease</fullName>
    </submittedName>
</protein>
<feature type="transmembrane region" description="Helical" evidence="7">
    <location>
        <begin position="158"/>
        <end position="181"/>
    </location>
</feature>
<dbReference type="Gene3D" id="1.20.1250.20">
    <property type="entry name" value="MFS general substrate transporter like domains"/>
    <property type="match status" value="2"/>
</dbReference>
<dbReference type="GO" id="GO:0005886">
    <property type="term" value="C:plasma membrane"/>
    <property type="evidence" value="ECO:0007669"/>
    <property type="project" value="TreeGrafter"/>
</dbReference>
<feature type="transmembrane region" description="Helical" evidence="7">
    <location>
        <begin position="298"/>
        <end position="322"/>
    </location>
</feature>
<dbReference type="InterPro" id="IPR036259">
    <property type="entry name" value="MFS_trans_sf"/>
</dbReference>
<feature type="transmembrane region" description="Helical" evidence="7">
    <location>
        <begin position="126"/>
        <end position="146"/>
    </location>
</feature>
<sequence length="557" mass="60751">MTATTGQGADTDERQPLLPTKNQGPLEISTKTRYGILLGIWSGTFLASLNMTLVPTMIPPISSEFKQSNQASWIGTCFLLATCTFTPLYGRLSNILGRRGAFQTALIFTAIGTMMCGMAKSMQALIFARFVAGIGGGGINTVATIIVSDMYSLRARGLTQGVASVFNGLGMGLGGPMGGIVTDWLGWRWAFFLQAPFFMISFLLTSWNLRYLTPGKGKGIDILKRIDYGGILALLISVGACLVFLSEKYNVILPWSNPRVYLSLSTSIVFLVVFFLNEIIWAREPMLAPALLTQRIPVLVAASNFCVAMCNFSVTFFFPMYFETVWLTSASVAGLHLAPNSVSMMMGSLFAGWMIKRTGTYKTINFIFGLFPFIAAILIRSMLGQRPEDVDWVRSWLSIIPLGFGNAVVLQTMLIALLAHLPTSQMAVGTAFGQLFRGIGQVGGVAIASAMFQSILDTELRKRIVDVPDAEHWIVAIRQSALLVHDLPPNLQVLARASYQEALKAVFTFSACMTGLAYIVRLPVPDKDLDSPRPDSEVVVSGRQDVESETRGAMTRS</sequence>
<keyword evidence="10" id="KW-1185">Reference proteome</keyword>
<keyword evidence="2" id="KW-0813">Transport</keyword>
<name>A0A0D7BFG2_9AGAR</name>